<comment type="caution">
    <text evidence="2">The sequence shown here is derived from an EMBL/GenBank/DDBJ whole genome shotgun (WGS) entry which is preliminary data.</text>
</comment>
<reference evidence="2 3" key="1">
    <citation type="submission" date="2020-07" db="EMBL/GenBank/DDBJ databases">
        <title>Sequencing the genomes of 1000 actinobacteria strains.</title>
        <authorList>
            <person name="Klenk H.-P."/>
        </authorList>
    </citation>
    <scope>NUCLEOTIDE SEQUENCE [LARGE SCALE GENOMIC DNA]</scope>
    <source>
        <strain evidence="2 3">DSM 45278</strain>
    </source>
</reference>
<evidence type="ECO:0000313" key="3">
    <source>
        <dbReference type="Proteomes" id="UP000584931"/>
    </source>
</evidence>
<organism evidence="2 3">
    <name type="scientific">Nocardiopsis sinuspersici</name>
    <dbReference type="NCBI Taxonomy" id="501010"/>
    <lineage>
        <taxon>Bacteria</taxon>
        <taxon>Bacillati</taxon>
        <taxon>Actinomycetota</taxon>
        <taxon>Actinomycetes</taxon>
        <taxon>Streptosporangiales</taxon>
        <taxon>Nocardiopsidaceae</taxon>
        <taxon>Nocardiopsis</taxon>
    </lineage>
</organism>
<sequence length="134" mass="14220">MSDMSFPPRTARALAPAAAVSLVWFYEGLWCKVWPGRADHRAIIADVPLLPDLLVSPVLVGIGLAEALIGLWVLSGRWPYTAAAVQTALIGVFNLGGLLVSPGTIDEPGRMLTANLAVVALAWVVAERHAGARR</sequence>
<dbReference type="InterPro" id="IPR025695">
    <property type="entry name" value="DoxX-like"/>
</dbReference>
<keyword evidence="1" id="KW-1133">Transmembrane helix</keyword>
<gene>
    <name evidence="2" type="ORF">HNR06_005051</name>
</gene>
<evidence type="ECO:0000313" key="2">
    <source>
        <dbReference type="EMBL" id="NYH55462.1"/>
    </source>
</evidence>
<keyword evidence="1" id="KW-0812">Transmembrane</keyword>
<feature type="transmembrane region" description="Helical" evidence="1">
    <location>
        <begin position="55"/>
        <end position="74"/>
    </location>
</feature>
<dbReference type="RefSeq" id="WP_218908836.1">
    <property type="nucleotide sequence ID" value="NZ_JACCHL010000001.1"/>
</dbReference>
<dbReference type="EMBL" id="JACCHL010000001">
    <property type="protein sequence ID" value="NYH55462.1"/>
    <property type="molecule type" value="Genomic_DNA"/>
</dbReference>
<dbReference type="Proteomes" id="UP000584931">
    <property type="component" value="Unassembled WGS sequence"/>
</dbReference>
<name>A0A7Y9XGL7_9ACTN</name>
<keyword evidence="1" id="KW-0472">Membrane</keyword>
<feature type="transmembrane region" description="Helical" evidence="1">
    <location>
        <begin position="108"/>
        <end position="126"/>
    </location>
</feature>
<dbReference type="AlphaFoldDB" id="A0A7Y9XGL7"/>
<accession>A0A7Y9XGL7</accession>
<evidence type="ECO:0008006" key="4">
    <source>
        <dbReference type="Google" id="ProtNLM"/>
    </source>
</evidence>
<protein>
    <recommendedName>
        <fullName evidence="4">DoxX family protein</fullName>
    </recommendedName>
</protein>
<proteinExistence type="predicted"/>
<feature type="transmembrane region" description="Helical" evidence="1">
    <location>
        <begin position="81"/>
        <end position="102"/>
    </location>
</feature>
<evidence type="ECO:0000256" key="1">
    <source>
        <dbReference type="SAM" id="Phobius"/>
    </source>
</evidence>
<dbReference type="Pfam" id="PF13781">
    <property type="entry name" value="DoxX_3"/>
    <property type="match status" value="1"/>
</dbReference>